<keyword evidence="1" id="KW-0472">Membrane</keyword>
<feature type="transmembrane region" description="Helical" evidence="1">
    <location>
        <begin position="7"/>
        <end position="24"/>
    </location>
</feature>
<evidence type="ECO:0000313" key="2">
    <source>
        <dbReference type="EMBL" id="DAG01336.1"/>
    </source>
</evidence>
<protein>
    <submittedName>
        <fullName evidence="2">Uncharacterized protein</fullName>
    </submittedName>
</protein>
<dbReference type="EMBL" id="BK016190">
    <property type="protein sequence ID" value="DAG01336.1"/>
    <property type="molecule type" value="Genomic_DNA"/>
</dbReference>
<evidence type="ECO:0000256" key="1">
    <source>
        <dbReference type="SAM" id="Phobius"/>
    </source>
</evidence>
<proteinExistence type="predicted"/>
<organism evidence="2">
    <name type="scientific">Myoviridae sp. ctk6V34</name>
    <dbReference type="NCBI Taxonomy" id="2825164"/>
    <lineage>
        <taxon>Viruses</taxon>
        <taxon>Duplodnaviria</taxon>
        <taxon>Heunggongvirae</taxon>
        <taxon>Uroviricota</taxon>
        <taxon>Caudoviricetes</taxon>
    </lineage>
</organism>
<feature type="transmembrane region" description="Helical" evidence="1">
    <location>
        <begin position="30"/>
        <end position="46"/>
    </location>
</feature>
<keyword evidence="1" id="KW-0812">Transmembrane</keyword>
<accession>A0A8S5V3J4</accession>
<keyword evidence="1" id="KW-1133">Transmembrane helix</keyword>
<reference evidence="2" key="1">
    <citation type="journal article" date="2021" name="Proc. Natl. Acad. Sci. U.S.A.">
        <title>A Catalog of Tens of Thousands of Viruses from Human Metagenomes Reveals Hidden Associations with Chronic Diseases.</title>
        <authorList>
            <person name="Tisza M.J."/>
            <person name="Buck C.B."/>
        </authorList>
    </citation>
    <scope>NUCLEOTIDE SEQUENCE</scope>
    <source>
        <strain evidence="2">Ctk6V34</strain>
    </source>
</reference>
<sequence length="49" mass="5834">MIFMVGYRMLLLSFIIGCIFDSNYRKTKTYYFQSMIVIAIAIILMIKKM</sequence>
<name>A0A8S5V3J4_9CAUD</name>